<evidence type="ECO:0000259" key="9">
    <source>
        <dbReference type="PROSITE" id="PS51285"/>
    </source>
</evidence>
<evidence type="ECO:0000313" key="10">
    <source>
        <dbReference type="EMBL" id="CAK7930853.1"/>
    </source>
</evidence>
<dbReference type="PANTHER" id="PTHR24353">
    <property type="entry name" value="CYCLIC NUCLEOTIDE-DEPENDENT PROTEIN KINASE"/>
    <property type="match status" value="1"/>
</dbReference>
<dbReference type="PROSITE" id="PS50011">
    <property type="entry name" value="PROTEIN_KINASE_DOM"/>
    <property type="match status" value="1"/>
</dbReference>
<dbReference type="PROSITE" id="PS00108">
    <property type="entry name" value="PROTEIN_KINASE_ST"/>
    <property type="match status" value="1"/>
</dbReference>
<evidence type="ECO:0000313" key="11">
    <source>
        <dbReference type="Proteomes" id="UP001162060"/>
    </source>
</evidence>
<feature type="domain" description="Protein kinase" evidence="8">
    <location>
        <begin position="39"/>
        <end position="296"/>
    </location>
</feature>
<dbReference type="GO" id="GO:0009653">
    <property type="term" value="P:anatomical structure morphogenesis"/>
    <property type="evidence" value="ECO:0007669"/>
    <property type="project" value="UniProtKB-ARBA"/>
</dbReference>
<dbReference type="GO" id="GO:0005952">
    <property type="term" value="C:cAMP-dependent protein kinase complex"/>
    <property type="evidence" value="ECO:0007669"/>
    <property type="project" value="TreeGrafter"/>
</dbReference>
<evidence type="ECO:0000259" key="8">
    <source>
        <dbReference type="PROSITE" id="PS50011"/>
    </source>
</evidence>
<dbReference type="GO" id="GO:0004691">
    <property type="term" value="F:cAMP-dependent protein kinase activity"/>
    <property type="evidence" value="ECO:0007669"/>
    <property type="project" value="TreeGrafter"/>
</dbReference>
<keyword evidence="2" id="KW-0808">Transferase</keyword>
<accession>A0AAV1UC15</accession>
<dbReference type="CDD" id="cd05580">
    <property type="entry name" value="STKc_PKA_like"/>
    <property type="match status" value="1"/>
</dbReference>
<evidence type="ECO:0000256" key="7">
    <source>
        <dbReference type="RuleBase" id="RU000304"/>
    </source>
</evidence>
<keyword evidence="4" id="KW-0418">Kinase</keyword>
<evidence type="ECO:0000256" key="5">
    <source>
        <dbReference type="ARBA" id="ARBA00022840"/>
    </source>
</evidence>
<evidence type="ECO:0000256" key="3">
    <source>
        <dbReference type="ARBA" id="ARBA00022741"/>
    </source>
</evidence>
<protein>
    <recommendedName>
        <fullName evidence="12">cAMP-dependent protein kinase catalytic subunit</fullName>
    </recommendedName>
</protein>
<evidence type="ECO:0000256" key="4">
    <source>
        <dbReference type="ARBA" id="ARBA00022777"/>
    </source>
</evidence>
<dbReference type="FunFam" id="1.10.510.10:FF:000005">
    <property type="entry name" value="cAMP-dependent protein kinase catalytic subunit alpha"/>
    <property type="match status" value="1"/>
</dbReference>
<dbReference type="SUPFAM" id="SSF56112">
    <property type="entry name" value="Protein kinase-like (PK-like)"/>
    <property type="match status" value="1"/>
</dbReference>
<dbReference type="EMBL" id="CAKLBY020000169">
    <property type="protein sequence ID" value="CAK7930853.1"/>
    <property type="molecule type" value="Genomic_DNA"/>
</dbReference>
<dbReference type="Proteomes" id="UP001162060">
    <property type="component" value="Unassembled WGS sequence"/>
</dbReference>
<feature type="domain" description="AGC-kinase C-terminal" evidence="9">
    <location>
        <begin position="297"/>
        <end position="354"/>
    </location>
</feature>
<keyword evidence="5 6" id="KW-0067">ATP-binding</keyword>
<dbReference type="Gene3D" id="3.30.200.20">
    <property type="entry name" value="Phosphorylase Kinase, domain 1"/>
    <property type="match status" value="1"/>
</dbReference>
<dbReference type="InterPro" id="IPR008271">
    <property type="entry name" value="Ser/Thr_kinase_AS"/>
</dbReference>
<evidence type="ECO:0000256" key="1">
    <source>
        <dbReference type="ARBA" id="ARBA00022527"/>
    </source>
</evidence>
<dbReference type="SMART" id="SM00220">
    <property type="entry name" value="S_TKc"/>
    <property type="match status" value="1"/>
</dbReference>
<evidence type="ECO:0008006" key="12">
    <source>
        <dbReference type="Google" id="ProtNLM"/>
    </source>
</evidence>
<dbReference type="PROSITE" id="PS00107">
    <property type="entry name" value="PROTEIN_KINASE_ATP"/>
    <property type="match status" value="1"/>
</dbReference>
<dbReference type="AlphaFoldDB" id="A0AAV1UC15"/>
<dbReference type="GO" id="GO:0005524">
    <property type="term" value="F:ATP binding"/>
    <property type="evidence" value="ECO:0007669"/>
    <property type="project" value="UniProtKB-UniRule"/>
</dbReference>
<dbReference type="Gene3D" id="1.10.510.10">
    <property type="entry name" value="Transferase(Phosphotransferase) domain 1"/>
    <property type="match status" value="1"/>
</dbReference>
<name>A0AAV1UC15_9STRA</name>
<comment type="similarity">
    <text evidence="7">Belongs to the protein kinase superfamily.</text>
</comment>
<dbReference type="InterPro" id="IPR000719">
    <property type="entry name" value="Prot_kinase_dom"/>
</dbReference>
<evidence type="ECO:0000256" key="6">
    <source>
        <dbReference type="PROSITE-ProRule" id="PRU10141"/>
    </source>
</evidence>
<comment type="caution">
    <text evidence="10">The sequence shown here is derived from an EMBL/GenBank/DDBJ whole genome shotgun (WGS) entry which is preliminary data.</text>
</comment>
<dbReference type="Pfam" id="PF00069">
    <property type="entry name" value="Pkinase"/>
    <property type="match status" value="1"/>
</dbReference>
<dbReference type="SMART" id="SM00133">
    <property type="entry name" value="S_TK_X"/>
    <property type="match status" value="1"/>
</dbReference>
<gene>
    <name evidence="10" type="ORF">PM001_LOCUS16003</name>
</gene>
<dbReference type="PANTHER" id="PTHR24353:SF37">
    <property type="entry name" value="CAMP-DEPENDENT PROTEIN KINASE CATALYTIC SUBUNIT PRKX"/>
    <property type="match status" value="1"/>
</dbReference>
<organism evidence="10 11">
    <name type="scientific">Peronospora matthiolae</name>
    <dbReference type="NCBI Taxonomy" id="2874970"/>
    <lineage>
        <taxon>Eukaryota</taxon>
        <taxon>Sar</taxon>
        <taxon>Stramenopiles</taxon>
        <taxon>Oomycota</taxon>
        <taxon>Peronosporomycetes</taxon>
        <taxon>Peronosporales</taxon>
        <taxon>Peronosporaceae</taxon>
        <taxon>Peronospora</taxon>
    </lineage>
</organism>
<keyword evidence="1 7" id="KW-0723">Serine/threonine-protein kinase</keyword>
<reference evidence="10" key="1">
    <citation type="submission" date="2024-01" db="EMBL/GenBank/DDBJ databases">
        <authorList>
            <person name="Webb A."/>
        </authorList>
    </citation>
    <scope>NUCLEOTIDE SEQUENCE</scope>
    <source>
        <strain evidence="10">Pm1</strain>
    </source>
</reference>
<evidence type="ECO:0000256" key="2">
    <source>
        <dbReference type="ARBA" id="ARBA00022679"/>
    </source>
</evidence>
<feature type="binding site" evidence="6">
    <location>
        <position position="71"/>
    </location>
    <ligand>
        <name>ATP</name>
        <dbReference type="ChEBI" id="CHEBI:30616"/>
    </ligand>
</feature>
<keyword evidence="3 6" id="KW-0547">Nucleotide-binding</keyword>
<proteinExistence type="inferred from homology"/>
<dbReference type="InterPro" id="IPR011009">
    <property type="entry name" value="Kinase-like_dom_sf"/>
</dbReference>
<sequence length="354" mass="39972">MHHTDAKAHVAAIPATPATLPPEPLPQSSSSSSFKLADFTLLTTLGTGTFGRVRLVQLKRSHSSSLFCALKILKKAEILRLQQLHHLKCEVEILRRICHPFIVNYLGHFQDAKRLYVVLEYVQGGELFSYLRRQGRFADHVAGYYAAQLVLAIAYLHKQDIIYRDLKPENVLITAQGALKITDFGFAKVVADKTWTLCGTPEYLAPEIIQSKGHGKSVDWWALGVLVYEMLAGYPPFYDENPFGIYQKILDGKIDFPKHFDAKAKDLIKKLLSQDRTKRLGCLRNGAEDVKKHKYFAKVDWDAVLARSEPPPYLPPVRGPGDHTHFDEYPDSPVDDAGMLYGEDRAAFDVFDQF</sequence>
<dbReference type="FunFam" id="3.30.200.20:FF:000042">
    <property type="entry name" value="Aurora kinase A"/>
    <property type="match status" value="1"/>
</dbReference>
<dbReference type="InterPro" id="IPR000961">
    <property type="entry name" value="AGC-kinase_C"/>
</dbReference>
<dbReference type="PROSITE" id="PS51285">
    <property type="entry name" value="AGC_KINASE_CTER"/>
    <property type="match status" value="1"/>
</dbReference>
<dbReference type="InterPro" id="IPR017441">
    <property type="entry name" value="Protein_kinase_ATP_BS"/>
</dbReference>